<dbReference type="EMBL" id="JAGIKZ010000002">
    <property type="protein sequence ID" value="MBP2240206.1"/>
    <property type="molecule type" value="Genomic_DNA"/>
</dbReference>
<protein>
    <submittedName>
        <fullName evidence="1">Membrane dipeptidase</fullName>
        <ecNumber evidence="1">3.4.13.19</ecNumber>
    </submittedName>
</protein>
<keyword evidence="1" id="KW-0378">Hydrolase</keyword>
<dbReference type="RefSeq" id="WP_066393760.1">
    <property type="nucleotide sequence ID" value="NZ_JAGIKZ010000002.1"/>
</dbReference>
<dbReference type="InterPro" id="IPR032466">
    <property type="entry name" value="Metal_Hydrolase"/>
</dbReference>
<name>A0ABS4RCR5_9BACI</name>
<keyword evidence="2" id="KW-1185">Reference proteome</keyword>
<gene>
    <name evidence="1" type="ORF">J2Z40_000759</name>
</gene>
<reference evidence="1 2" key="1">
    <citation type="submission" date="2021-03" db="EMBL/GenBank/DDBJ databases">
        <title>Genomic Encyclopedia of Type Strains, Phase IV (KMG-IV): sequencing the most valuable type-strain genomes for metagenomic binning, comparative biology and taxonomic classification.</title>
        <authorList>
            <person name="Goeker M."/>
        </authorList>
    </citation>
    <scope>NUCLEOTIDE SEQUENCE [LARGE SCALE GENOMIC DNA]</scope>
    <source>
        <strain evidence="1 2">DSM 26675</strain>
    </source>
</reference>
<dbReference type="InterPro" id="IPR008257">
    <property type="entry name" value="Pept_M19"/>
</dbReference>
<dbReference type="Pfam" id="PF01244">
    <property type="entry name" value="Peptidase_M19"/>
    <property type="match status" value="1"/>
</dbReference>
<accession>A0ABS4RCR5</accession>
<dbReference type="PANTHER" id="PTHR10443">
    <property type="entry name" value="MICROSOMAL DIPEPTIDASE"/>
    <property type="match status" value="1"/>
</dbReference>
<sequence>MNIFDAHCDVLYKLFLDSRLPFKDSKSLQVNLDGLNAAGVKVQCFAIYIPESVHPDMRFHAALYMIELFFERVIKTNPQLKMITDYKDIKQLGADDIGAILTLEGCDAIGQDLLKLKTLLRLGVTSVGLTWNHSNAVADGVLEERGAGLSTFGKKVVHLLNESAIWCDVSHLSERGFWDVIELSDYPIASHSNCYSLCPHPRNLSNDQIKSLIERNGVIGITFYPEYLTARKIATVTDILRHLEYVCSLGGENHVGFGSDFDGMGDKLPMGIASVEDYDLLINELIKYYSSKQIENFLFKNFIERYPQKS</sequence>
<evidence type="ECO:0000313" key="1">
    <source>
        <dbReference type="EMBL" id="MBP2240206.1"/>
    </source>
</evidence>
<organism evidence="1 2">
    <name type="scientific">Cytobacillus eiseniae</name>
    <dbReference type="NCBI Taxonomy" id="762947"/>
    <lineage>
        <taxon>Bacteria</taxon>
        <taxon>Bacillati</taxon>
        <taxon>Bacillota</taxon>
        <taxon>Bacilli</taxon>
        <taxon>Bacillales</taxon>
        <taxon>Bacillaceae</taxon>
        <taxon>Cytobacillus</taxon>
    </lineage>
</organism>
<dbReference type="SUPFAM" id="SSF51556">
    <property type="entry name" value="Metallo-dependent hydrolases"/>
    <property type="match status" value="1"/>
</dbReference>
<keyword evidence="1" id="KW-0645">Protease</keyword>
<dbReference type="PROSITE" id="PS51365">
    <property type="entry name" value="RENAL_DIPEPTIDASE_2"/>
    <property type="match status" value="1"/>
</dbReference>
<dbReference type="Proteomes" id="UP001519293">
    <property type="component" value="Unassembled WGS sequence"/>
</dbReference>
<evidence type="ECO:0000313" key="2">
    <source>
        <dbReference type="Proteomes" id="UP001519293"/>
    </source>
</evidence>
<dbReference type="CDD" id="cd01301">
    <property type="entry name" value="rDP_like"/>
    <property type="match status" value="1"/>
</dbReference>
<proteinExistence type="predicted"/>
<dbReference type="EC" id="3.4.13.19" evidence="1"/>
<dbReference type="PANTHER" id="PTHR10443:SF12">
    <property type="entry name" value="DIPEPTIDASE"/>
    <property type="match status" value="1"/>
</dbReference>
<dbReference type="Gene3D" id="3.20.20.140">
    <property type="entry name" value="Metal-dependent hydrolases"/>
    <property type="match status" value="1"/>
</dbReference>
<keyword evidence="1" id="KW-0224">Dipeptidase</keyword>
<comment type="caution">
    <text evidence="1">The sequence shown here is derived from an EMBL/GenBank/DDBJ whole genome shotgun (WGS) entry which is preliminary data.</text>
</comment>
<dbReference type="GO" id="GO:0016805">
    <property type="term" value="F:dipeptidase activity"/>
    <property type="evidence" value="ECO:0007669"/>
    <property type="project" value="UniProtKB-KW"/>
</dbReference>